<evidence type="ECO:0000256" key="9">
    <source>
        <dbReference type="SAM" id="MobiDB-lite"/>
    </source>
</evidence>
<dbReference type="CDD" id="cd00207">
    <property type="entry name" value="fer2"/>
    <property type="match status" value="1"/>
</dbReference>
<evidence type="ECO:0000313" key="12">
    <source>
        <dbReference type="EMBL" id="SFR75932.1"/>
    </source>
</evidence>
<comment type="cofactor">
    <cofactor evidence="8">
        <name>[2Fe-2S] cluster</name>
        <dbReference type="ChEBI" id="CHEBI:190135"/>
    </cofactor>
</comment>
<feature type="transmembrane region" description="Helical" evidence="10">
    <location>
        <begin position="39"/>
        <end position="59"/>
    </location>
</feature>
<dbReference type="GO" id="GO:0051537">
    <property type="term" value="F:2 iron, 2 sulfur cluster binding"/>
    <property type="evidence" value="ECO:0007669"/>
    <property type="project" value="UniProtKB-KW"/>
</dbReference>
<protein>
    <submittedName>
        <fullName evidence="12">Ferredoxin [2Fe-2S]</fullName>
    </submittedName>
</protein>
<evidence type="ECO:0000313" key="13">
    <source>
        <dbReference type="Proteomes" id="UP000198531"/>
    </source>
</evidence>
<reference evidence="13" key="1">
    <citation type="submission" date="2016-10" db="EMBL/GenBank/DDBJ databases">
        <authorList>
            <person name="Varghese N."/>
            <person name="Submissions S."/>
        </authorList>
    </citation>
    <scope>NUCLEOTIDE SEQUENCE [LARGE SCALE GENOMIC DNA]</scope>
    <source>
        <strain evidence="13">CGMCC 1.7736</strain>
    </source>
</reference>
<evidence type="ECO:0000256" key="8">
    <source>
        <dbReference type="ARBA" id="ARBA00034078"/>
    </source>
</evidence>
<comment type="similarity">
    <text evidence="1">Belongs to the 2Fe2S plant-type ferredoxin family.</text>
</comment>
<dbReference type="Pfam" id="PF00111">
    <property type="entry name" value="Fer2"/>
    <property type="match status" value="1"/>
</dbReference>
<feature type="region of interest" description="Disordered" evidence="9">
    <location>
        <begin position="102"/>
        <end position="127"/>
    </location>
</feature>
<evidence type="ECO:0000256" key="2">
    <source>
        <dbReference type="ARBA" id="ARBA00022448"/>
    </source>
</evidence>
<keyword evidence="7" id="KW-0411">Iron-sulfur</keyword>
<evidence type="ECO:0000256" key="6">
    <source>
        <dbReference type="ARBA" id="ARBA00023004"/>
    </source>
</evidence>
<dbReference type="InterPro" id="IPR036010">
    <property type="entry name" value="2Fe-2S_ferredoxin-like_sf"/>
</dbReference>
<dbReference type="GO" id="GO:0022900">
    <property type="term" value="P:electron transport chain"/>
    <property type="evidence" value="ECO:0007669"/>
    <property type="project" value="InterPro"/>
</dbReference>
<feature type="compositionally biased region" description="Acidic residues" evidence="9">
    <location>
        <begin position="111"/>
        <end position="127"/>
    </location>
</feature>
<name>A0A1I6JAK9_9EURY</name>
<dbReference type="InterPro" id="IPR012675">
    <property type="entry name" value="Beta-grasp_dom_sf"/>
</dbReference>
<dbReference type="InterPro" id="IPR010241">
    <property type="entry name" value="Fd_pln"/>
</dbReference>
<keyword evidence="10" id="KW-0472">Membrane</keyword>
<gene>
    <name evidence="12" type="ORF">SAMN04487947_4215</name>
</gene>
<evidence type="ECO:0000259" key="11">
    <source>
        <dbReference type="PROSITE" id="PS51085"/>
    </source>
</evidence>
<keyword evidence="10" id="KW-1133">Transmembrane helix</keyword>
<keyword evidence="5" id="KW-0249">Electron transport</keyword>
<keyword evidence="3" id="KW-0001">2Fe-2S</keyword>
<keyword evidence="13" id="KW-1185">Reference proteome</keyword>
<dbReference type="PANTHER" id="PTHR43112">
    <property type="entry name" value="FERREDOXIN"/>
    <property type="match status" value="1"/>
</dbReference>
<keyword evidence="6" id="KW-0408">Iron</keyword>
<evidence type="ECO:0000256" key="10">
    <source>
        <dbReference type="SAM" id="Phobius"/>
    </source>
</evidence>
<dbReference type="GO" id="GO:0046872">
    <property type="term" value="F:metal ion binding"/>
    <property type="evidence" value="ECO:0007669"/>
    <property type="project" value="UniProtKB-KW"/>
</dbReference>
<feature type="domain" description="2Fe-2S ferredoxin-type" evidence="11">
    <location>
        <begin position="137"/>
        <end position="230"/>
    </location>
</feature>
<keyword evidence="10" id="KW-0812">Transmembrane</keyword>
<dbReference type="PANTHER" id="PTHR43112:SF3">
    <property type="entry name" value="FERREDOXIN-2, CHLOROPLASTIC"/>
    <property type="match status" value="1"/>
</dbReference>
<evidence type="ECO:0000256" key="5">
    <source>
        <dbReference type="ARBA" id="ARBA00022982"/>
    </source>
</evidence>
<sequence length="230" mass="24546">MDRMDGPNRETDRPQPAARVDTIIIPLTHDSVAADMVEINLVGLGLGLTLTVIAVALHFSRGTEWKATGDISQDVLERRASTVPETDFPEPMNRSIGGGGVAAGAVAGGEEGAELEGDAEDESTSPADIPEDEVEYFEVEYTKQGDTIEVANNETVLEAGEDEGWDLPYACRQGQCVSCAGQITSGGNSEDYVTHDNQQMLDDAELDEGYTLTCVAYPKADFTIETGEAP</sequence>
<dbReference type="Proteomes" id="UP000198531">
    <property type="component" value="Unassembled WGS sequence"/>
</dbReference>
<dbReference type="PROSITE" id="PS51085">
    <property type="entry name" value="2FE2S_FER_2"/>
    <property type="match status" value="1"/>
</dbReference>
<proteinExistence type="inferred from homology"/>
<dbReference type="NCBIfam" id="TIGR02008">
    <property type="entry name" value="fdx_plant"/>
    <property type="match status" value="1"/>
</dbReference>
<evidence type="ECO:0000256" key="3">
    <source>
        <dbReference type="ARBA" id="ARBA00022714"/>
    </source>
</evidence>
<dbReference type="SUPFAM" id="SSF54292">
    <property type="entry name" value="2Fe-2S ferredoxin-like"/>
    <property type="match status" value="1"/>
</dbReference>
<evidence type="ECO:0000256" key="7">
    <source>
        <dbReference type="ARBA" id="ARBA00023014"/>
    </source>
</evidence>
<keyword evidence="4" id="KW-0479">Metal-binding</keyword>
<dbReference type="Gene3D" id="3.10.20.30">
    <property type="match status" value="1"/>
</dbReference>
<evidence type="ECO:0000256" key="1">
    <source>
        <dbReference type="ARBA" id="ARBA00007874"/>
    </source>
</evidence>
<dbReference type="EMBL" id="FOYT01000007">
    <property type="protein sequence ID" value="SFR75932.1"/>
    <property type="molecule type" value="Genomic_DNA"/>
</dbReference>
<keyword evidence="2" id="KW-0813">Transport</keyword>
<dbReference type="STRING" id="553469.SAMN04487947_4215"/>
<organism evidence="12 13">
    <name type="scientific">Halogeometricum rufum</name>
    <dbReference type="NCBI Taxonomy" id="553469"/>
    <lineage>
        <taxon>Archaea</taxon>
        <taxon>Methanobacteriati</taxon>
        <taxon>Methanobacteriota</taxon>
        <taxon>Stenosarchaea group</taxon>
        <taxon>Halobacteria</taxon>
        <taxon>Halobacteriales</taxon>
        <taxon>Haloferacaceae</taxon>
        <taxon>Halogeometricum</taxon>
    </lineage>
</organism>
<dbReference type="GO" id="GO:0009055">
    <property type="term" value="F:electron transfer activity"/>
    <property type="evidence" value="ECO:0007669"/>
    <property type="project" value="InterPro"/>
</dbReference>
<evidence type="ECO:0000256" key="4">
    <source>
        <dbReference type="ARBA" id="ARBA00022723"/>
    </source>
</evidence>
<dbReference type="AlphaFoldDB" id="A0A1I6JAK9"/>
<dbReference type="InterPro" id="IPR001041">
    <property type="entry name" value="2Fe-2S_ferredoxin-type"/>
</dbReference>
<accession>A0A1I6JAK9</accession>